<reference evidence="1 2" key="1">
    <citation type="submission" date="2020-07" db="EMBL/GenBank/DDBJ databases">
        <title>Sequencing the genomes of 1000 actinobacteria strains.</title>
        <authorList>
            <person name="Klenk H.-P."/>
        </authorList>
    </citation>
    <scope>NUCLEOTIDE SEQUENCE [LARGE SCALE GENOMIC DNA]</scope>
    <source>
        <strain evidence="1 2">DSM 45772</strain>
    </source>
</reference>
<dbReference type="Pfam" id="PF09438">
    <property type="entry name" value="DUF2017"/>
    <property type="match status" value="1"/>
</dbReference>
<dbReference type="EMBL" id="JACCBN010000001">
    <property type="protein sequence ID" value="NYD39540.1"/>
    <property type="molecule type" value="Genomic_DNA"/>
</dbReference>
<protein>
    <recommendedName>
        <fullName evidence="3">DUF2017 domain-containing protein</fullName>
    </recommendedName>
</protein>
<proteinExistence type="predicted"/>
<dbReference type="InterPro" id="IPR018561">
    <property type="entry name" value="AosR"/>
</dbReference>
<evidence type="ECO:0000313" key="1">
    <source>
        <dbReference type="EMBL" id="NYD39540.1"/>
    </source>
</evidence>
<dbReference type="AlphaFoldDB" id="A0A7Y9E1Y2"/>
<dbReference type="Proteomes" id="UP000535890">
    <property type="component" value="Unassembled WGS sequence"/>
</dbReference>
<evidence type="ECO:0000313" key="2">
    <source>
        <dbReference type="Proteomes" id="UP000535890"/>
    </source>
</evidence>
<keyword evidence="2" id="KW-1185">Reference proteome</keyword>
<name>A0A7Y9E1Y2_9PSEU</name>
<sequence length="190" mass="20203">MRAWRRHGRGDRARYVAVLDPAEASVLRGLVGQVDDMLSGRADAVPQDELAALTGIRTGPSTAPDDPVLARLLPDFHRPDAEGGVGADGAALSAAMRSVNEPELIAAKREAIAAVLASCPAGGGRVELTVPQAEAWLTAVNDVRLALGTALEVSEDMPDQLPPDDPRTDHLPVYHWLTWLQDSLLTVLLP</sequence>
<organism evidence="1 2">
    <name type="scientific">Actinomycetospora corticicola</name>
    <dbReference type="NCBI Taxonomy" id="663602"/>
    <lineage>
        <taxon>Bacteria</taxon>
        <taxon>Bacillati</taxon>
        <taxon>Actinomycetota</taxon>
        <taxon>Actinomycetes</taxon>
        <taxon>Pseudonocardiales</taxon>
        <taxon>Pseudonocardiaceae</taxon>
        <taxon>Actinomycetospora</taxon>
    </lineage>
</organism>
<accession>A0A7Y9E1Y2</accession>
<gene>
    <name evidence="1" type="ORF">BJ983_005642</name>
</gene>
<evidence type="ECO:0008006" key="3">
    <source>
        <dbReference type="Google" id="ProtNLM"/>
    </source>
</evidence>
<dbReference type="RefSeq" id="WP_179796844.1">
    <property type="nucleotide sequence ID" value="NZ_BAABHP010000023.1"/>
</dbReference>
<comment type="caution">
    <text evidence="1">The sequence shown here is derived from an EMBL/GenBank/DDBJ whole genome shotgun (WGS) entry which is preliminary data.</text>
</comment>